<dbReference type="KEGG" id="cko:CKO_03296"/>
<evidence type="ECO:0000313" key="2">
    <source>
        <dbReference type="Proteomes" id="UP000008148"/>
    </source>
</evidence>
<dbReference type="EMBL" id="CP000822">
    <property type="protein sequence ID" value="ABV14380.1"/>
    <property type="molecule type" value="Genomic_DNA"/>
</dbReference>
<keyword evidence="2" id="KW-1185">Reference proteome</keyword>
<evidence type="ECO:0000313" key="1">
    <source>
        <dbReference type="EMBL" id="ABV14380.1"/>
    </source>
</evidence>
<dbReference type="HOGENOM" id="CLU_2768350_0_0_6"/>
<name>A8ALL7_CITK8</name>
<dbReference type="AlphaFoldDB" id="A8ALL7"/>
<dbReference type="STRING" id="290338.CKO_03296"/>
<protein>
    <submittedName>
        <fullName evidence="1">Uncharacterized protein</fullName>
    </submittedName>
</protein>
<reference evidence="1 2" key="1">
    <citation type="submission" date="2007-08" db="EMBL/GenBank/DDBJ databases">
        <authorList>
            <consortium name="The Citrobacter koseri Genome Sequencing Project"/>
            <person name="McClelland M."/>
            <person name="Sanderson E.K."/>
            <person name="Porwollik S."/>
            <person name="Spieth J."/>
            <person name="Clifton W.S."/>
            <person name="Latreille P."/>
            <person name="Courtney L."/>
            <person name="Wang C."/>
            <person name="Pepin K."/>
            <person name="Bhonagiri V."/>
            <person name="Nash W."/>
            <person name="Johnson M."/>
            <person name="Thiruvilangam P."/>
            <person name="Wilson R."/>
        </authorList>
    </citation>
    <scope>NUCLEOTIDE SEQUENCE [LARGE SCALE GENOMIC DNA]</scope>
    <source>
        <strain evidence="2">ATCC BAA-895 / CDC 4225-83 / SGSC4696</strain>
    </source>
</reference>
<proteinExistence type="predicted"/>
<accession>A8ALL7</accession>
<dbReference type="Proteomes" id="UP000008148">
    <property type="component" value="Chromosome"/>
</dbReference>
<gene>
    <name evidence="1" type="ordered locus">CKO_03296</name>
</gene>
<sequence>MLILNLSIPTSGLLRRRIEPVLYYFVTCGRRIAELTNTFFRCGLYVAAGLSVRGVESDKQVLLSRCILS</sequence>
<organism evidence="1 2">
    <name type="scientific">Citrobacter koseri (strain ATCC BAA-895 / CDC 4225-83 / SGSC4696)</name>
    <dbReference type="NCBI Taxonomy" id="290338"/>
    <lineage>
        <taxon>Bacteria</taxon>
        <taxon>Pseudomonadati</taxon>
        <taxon>Pseudomonadota</taxon>
        <taxon>Gammaproteobacteria</taxon>
        <taxon>Enterobacterales</taxon>
        <taxon>Enterobacteriaceae</taxon>
        <taxon>Citrobacter</taxon>
    </lineage>
</organism>